<keyword evidence="1" id="KW-1133">Transmembrane helix</keyword>
<keyword evidence="1" id="KW-0472">Membrane</keyword>
<evidence type="ECO:0000259" key="2">
    <source>
        <dbReference type="Pfam" id="PF01569"/>
    </source>
</evidence>
<evidence type="ECO:0000256" key="1">
    <source>
        <dbReference type="SAM" id="Phobius"/>
    </source>
</evidence>
<accession>A0ABY3DMD2</accession>
<dbReference type="InterPro" id="IPR000326">
    <property type="entry name" value="PAP2/HPO"/>
</dbReference>
<feature type="transmembrane region" description="Helical" evidence="1">
    <location>
        <begin position="181"/>
        <end position="199"/>
    </location>
</feature>
<evidence type="ECO:0000313" key="4">
    <source>
        <dbReference type="Proteomes" id="UP000315321"/>
    </source>
</evidence>
<feature type="transmembrane region" description="Helical" evidence="1">
    <location>
        <begin position="211"/>
        <end position="229"/>
    </location>
</feature>
<dbReference type="Pfam" id="PF01569">
    <property type="entry name" value="PAP2"/>
    <property type="match status" value="1"/>
</dbReference>
<gene>
    <name evidence="3" type="ORF">FO470_17130</name>
</gene>
<feature type="transmembrane region" description="Helical" evidence="1">
    <location>
        <begin position="69"/>
        <end position="90"/>
    </location>
</feature>
<sequence length="330" mass="35649">MNKNGKIFHNKMVYISNNPISYCVISTFVISALLYLFPFIDRSFSHLFYVHEQGFPAARIDVLRDFRTLASHLTVALPILLALAIGLKLLYPAKPSLVSPRFSLYFIALFSIGPGLMVNGALKSFWGRPRPVNIEEFGGAWPFQPAWVIGPEGLLNRSFTSGEAATIACLLPLALFVPREWRVQVAAILGVLVAAVSLNRIAFGAHFLSDVTISIGLMLTLAAALYRVIFVDYAETFADAALEARLTAFGELWAGRRAAFRRSIRASLAGAGMAVLACLGAQRAMARRIGASLIGAEAARGMGATVLVLLSSTTGGSSVRRLSQTTPNRS</sequence>
<reference evidence="3 4" key="1">
    <citation type="submission" date="2019-07" db="EMBL/GenBank/DDBJ databases">
        <authorList>
            <person name="Grouzdev D.S."/>
        </authorList>
    </citation>
    <scope>NUCLEOTIDE SEQUENCE [LARGE SCALE GENOMIC DNA]</scope>
    <source>
        <strain evidence="3 4">3C</strain>
    </source>
</reference>
<feature type="domain" description="Phosphatidic acid phosphatase type 2/haloperoxidase" evidence="2">
    <location>
        <begin position="105"/>
        <end position="230"/>
    </location>
</feature>
<evidence type="ECO:0000313" key="3">
    <source>
        <dbReference type="EMBL" id="TSJ60476.1"/>
    </source>
</evidence>
<comment type="caution">
    <text evidence="3">The sequence shown here is derived from an EMBL/GenBank/DDBJ whole genome shotgun (WGS) entry which is preliminary data.</text>
</comment>
<protein>
    <submittedName>
        <fullName evidence="3">Phosphatase PAP2 family protein</fullName>
    </submittedName>
</protein>
<feature type="transmembrane region" description="Helical" evidence="1">
    <location>
        <begin position="20"/>
        <end position="40"/>
    </location>
</feature>
<dbReference type="SUPFAM" id="SSF48317">
    <property type="entry name" value="Acid phosphatase/Vanadium-dependent haloperoxidase"/>
    <property type="match status" value="1"/>
</dbReference>
<feature type="transmembrane region" description="Helical" evidence="1">
    <location>
        <begin position="102"/>
        <end position="122"/>
    </location>
</feature>
<keyword evidence="4" id="KW-1185">Reference proteome</keyword>
<feature type="transmembrane region" description="Helical" evidence="1">
    <location>
        <begin position="263"/>
        <end position="281"/>
    </location>
</feature>
<dbReference type="Gene3D" id="1.20.144.10">
    <property type="entry name" value="Phosphatidic acid phosphatase type 2/haloperoxidase"/>
    <property type="match status" value="1"/>
</dbReference>
<keyword evidence="1" id="KW-0812">Transmembrane</keyword>
<dbReference type="Proteomes" id="UP000315321">
    <property type="component" value="Unassembled WGS sequence"/>
</dbReference>
<proteinExistence type="predicted"/>
<name>A0ABY3DMD2_9HYPH</name>
<dbReference type="InterPro" id="IPR036938">
    <property type="entry name" value="PAP2/HPO_sf"/>
</dbReference>
<dbReference type="CDD" id="cd03396">
    <property type="entry name" value="PAP2_like_6"/>
    <property type="match status" value="1"/>
</dbReference>
<organism evidence="3 4">
    <name type="scientific">Ancylobacter moscoviensis</name>
    <dbReference type="NCBI Taxonomy" id="2597768"/>
    <lineage>
        <taxon>Bacteria</taxon>
        <taxon>Pseudomonadati</taxon>
        <taxon>Pseudomonadota</taxon>
        <taxon>Alphaproteobacteria</taxon>
        <taxon>Hyphomicrobiales</taxon>
        <taxon>Xanthobacteraceae</taxon>
        <taxon>Ancylobacter</taxon>
    </lineage>
</organism>
<dbReference type="EMBL" id="VMBP01000006">
    <property type="protein sequence ID" value="TSJ60476.1"/>
    <property type="molecule type" value="Genomic_DNA"/>
</dbReference>